<dbReference type="SUPFAM" id="SSF55781">
    <property type="entry name" value="GAF domain-like"/>
    <property type="match status" value="1"/>
</dbReference>
<dbReference type="InterPro" id="IPR042070">
    <property type="entry name" value="PucR_C-HTH_sf"/>
</dbReference>
<dbReference type="Pfam" id="PF01590">
    <property type="entry name" value="GAF"/>
    <property type="match status" value="1"/>
</dbReference>
<gene>
    <name evidence="3" type="ORF">SporoS204_02580</name>
</gene>
<dbReference type="Proteomes" id="UP000192486">
    <property type="component" value="Chromosome"/>
</dbReference>
<dbReference type="InterPro" id="IPR029016">
    <property type="entry name" value="GAF-like_dom_sf"/>
</dbReference>
<dbReference type="InterPro" id="IPR051448">
    <property type="entry name" value="CdaR-like_regulators"/>
</dbReference>
<dbReference type="EMBL" id="CP015108">
    <property type="protein sequence ID" value="ARF13162.1"/>
    <property type="molecule type" value="Genomic_DNA"/>
</dbReference>
<dbReference type="RefSeq" id="WP_029053619.1">
    <property type="nucleotide sequence ID" value="NZ_CP015108.1"/>
</dbReference>
<dbReference type="InterPro" id="IPR003018">
    <property type="entry name" value="GAF"/>
</dbReference>
<dbReference type="Pfam" id="PF13556">
    <property type="entry name" value="HTH_30"/>
    <property type="match status" value="1"/>
</dbReference>
<evidence type="ECO:0000256" key="1">
    <source>
        <dbReference type="ARBA" id="ARBA00006754"/>
    </source>
</evidence>
<evidence type="ECO:0000259" key="2">
    <source>
        <dbReference type="SMART" id="SM00065"/>
    </source>
</evidence>
<accession>A0ABM6JSH6</accession>
<dbReference type="Gene3D" id="1.10.10.2840">
    <property type="entry name" value="PucR C-terminal helix-turn-helix domain"/>
    <property type="match status" value="1"/>
</dbReference>
<evidence type="ECO:0000313" key="4">
    <source>
        <dbReference type="Proteomes" id="UP000192486"/>
    </source>
</evidence>
<dbReference type="InterPro" id="IPR025736">
    <property type="entry name" value="PucR_C-HTH_dom"/>
</dbReference>
<organism evidence="3 4">
    <name type="scientific">Sporosarcina ureae</name>
    <dbReference type="NCBI Taxonomy" id="1571"/>
    <lineage>
        <taxon>Bacteria</taxon>
        <taxon>Bacillati</taxon>
        <taxon>Bacillota</taxon>
        <taxon>Bacilli</taxon>
        <taxon>Bacillales</taxon>
        <taxon>Caryophanaceae</taxon>
        <taxon>Sporosarcina</taxon>
    </lineage>
</organism>
<evidence type="ECO:0000313" key="3">
    <source>
        <dbReference type="EMBL" id="ARF13162.1"/>
    </source>
</evidence>
<feature type="domain" description="GAF" evidence="2">
    <location>
        <begin position="25"/>
        <end position="186"/>
    </location>
</feature>
<keyword evidence="4" id="KW-1185">Reference proteome</keyword>
<name>A0ABM6JSH6_SPOUR</name>
<dbReference type="PANTHER" id="PTHR33744">
    <property type="entry name" value="CARBOHYDRATE DIACID REGULATOR"/>
    <property type="match status" value="1"/>
</dbReference>
<dbReference type="PANTHER" id="PTHR33744:SF1">
    <property type="entry name" value="DNA-BINDING TRANSCRIPTIONAL ACTIVATOR ADER"/>
    <property type="match status" value="1"/>
</dbReference>
<dbReference type="SMART" id="SM00065">
    <property type="entry name" value="GAF"/>
    <property type="match status" value="1"/>
</dbReference>
<dbReference type="InterPro" id="IPR041522">
    <property type="entry name" value="CdaR_GGDEF"/>
</dbReference>
<sequence length="599" mass="67445">MQDTLTRRQLKSLVHVSTVINSSLDIETIFDLIIDEAISAVDAAGGGSIWVFDQQKQRLMAKSAHGLFYPQIFKSIELSSGESMTGMTFQAEKGLVFKNEEEIKQALDTLTPCNRTLLDESISNNFHFTSVISSPIILKGTCIGVITLDSFDKSLHFKKEDMQLLDAIAQQAAIALEKSNIYHNEKKTVQLLSRSIETQRNIANLVVNGEGIQSIIDYIYKTIGEHIFLFDETGELTASACRAPVSEEMKSELLRFEKQNDQSLNSPYSVSNITIGLENYQFIALPLQSKMKPLGSLIIVSKDPIGEDGINALEHICTVIMLELVKEQAVYETQQRLQGEFMTKILSGQAIDETLMKQAKKLQFDLNRNYIAVSVSVENKDKLQRGAISENVINNLLHMANKYFLGKNSQGAALIDQNKLAALFSYPAKLQAANQAGSIKQLALHLQQEIEKTYNELDITIGIGRMKPNLAAAHESFKEAEKCITFMKNYQFEERALSYTDLGIQRFILRNSEEELLDFVHEVIGPLIQYEQARKGDLLQTLLTYLRQNQNIKRTAVALHVHTNTLNYRLKRIEEILSTDLTDGQQLFNIQLAGNIYHL</sequence>
<proteinExistence type="inferred from homology"/>
<protein>
    <recommendedName>
        <fullName evidence="2">GAF domain-containing protein</fullName>
    </recommendedName>
</protein>
<dbReference type="Pfam" id="PF17853">
    <property type="entry name" value="GGDEF_2"/>
    <property type="match status" value="1"/>
</dbReference>
<dbReference type="Gene3D" id="3.30.450.40">
    <property type="match status" value="1"/>
</dbReference>
<reference evidence="3 4" key="1">
    <citation type="submission" date="2016-04" db="EMBL/GenBank/DDBJ databases">
        <title>Comparative Genomics and Epigenetics of Sporosarcina ureae.</title>
        <authorList>
            <person name="Oliver A.S."/>
            <person name="Cooper K.K."/>
        </authorList>
    </citation>
    <scope>NUCLEOTIDE SEQUENCE [LARGE SCALE GENOMIC DNA]</scope>
    <source>
        <strain evidence="3 4">S204</strain>
    </source>
</reference>
<comment type="similarity">
    <text evidence="1">Belongs to the CdaR family.</text>
</comment>